<feature type="region of interest" description="Disordered" evidence="1">
    <location>
        <begin position="50"/>
        <end position="75"/>
    </location>
</feature>
<feature type="non-terminal residue" evidence="2">
    <location>
        <position position="150"/>
    </location>
</feature>
<protein>
    <submittedName>
        <fullName evidence="2">Uncharacterized protein</fullName>
    </submittedName>
</protein>
<accession>A0A6H5II44</accession>
<gene>
    <name evidence="2" type="ORF">TBRA_LOCUS8576</name>
</gene>
<name>A0A6H5II44_9HYME</name>
<dbReference type="Proteomes" id="UP000479190">
    <property type="component" value="Unassembled WGS sequence"/>
</dbReference>
<proteinExistence type="predicted"/>
<evidence type="ECO:0000313" key="2">
    <source>
        <dbReference type="EMBL" id="CAB0036718.1"/>
    </source>
</evidence>
<organism evidence="2 3">
    <name type="scientific">Trichogramma brassicae</name>
    <dbReference type="NCBI Taxonomy" id="86971"/>
    <lineage>
        <taxon>Eukaryota</taxon>
        <taxon>Metazoa</taxon>
        <taxon>Ecdysozoa</taxon>
        <taxon>Arthropoda</taxon>
        <taxon>Hexapoda</taxon>
        <taxon>Insecta</taxon>
        <taxon>Pterygota</taxon>
        <taxon>Neoptera</taxon>
        <taxon>Endopterygota</taxon>
        <taxon>Hymenoptera</taxon>
        <taxon>Apocrita</taxon>
        <taxon>Proctotrupomorpha</taxon>
        <taxon>Chalcidoidea</taxon>
        <taxon>Trichogrammatidae</taxon>
        <taxon>Trichogramma</taxon>
    </lineage>
</organism>
<evidence type="ECO:0000256" key="1">
    <source>
        <dbReference type="SAM" id="MobiDB-lite"/>
    </source>
</evidence>
<feature type="compositionally biased region" description="Low complexity" evidence="1">
    <location>
        <begin position="55"/>
        <end position="65"/>
    </location>
</feature>
<dbReference type="EMBL" id="CADCXV010000826">
    <property type="protein sequence ID" value="CAB0036718.1"/>
    <property type="molecule type" value="Genomic_DNA"/>
</dbReference>
<sequence>MDPNILSGKDLELLRGHVLGMRRLSPPPPVTRGVHNFELPAIPSIPAYRQDRPRFPAIPSISSIPRDPPRSPSISSFPAALRDACAMPAGPDGFLLCNLVHLEFGNPLATRGHRVYAPRNRRRSRGGSRGSRRIVGKVAEIEGIAGRAKI</sequence>
<keyword evidence="3" id="KW-1185">Reference proteome</keyword>
<reference evidence="2 3" key="1">
    <citation type="submission" date="2020-02" db="EMBL/GenBank/DDBJ databases">
        <authorList>
            <person name="Ferguson B K."/>
        </authorList>
    </citation>
    <scope>NUCLEOTIDE SEQUENCE [LARGE SCALE GENOMIC DNA]</scope>
</reference>
<dbReference type="AlphaFoldDB" id="A0A6H5II44"/>
<evidence type="ECO:0000313" key="3">
    <source>
        <dbReference type="Proteomes" id="UP000479190"/>
    </source>
</evidence>